<dbReference type="AlphaFoldDB" id="A0A2P5ERG0"/>
<feature type="non-terminal residue" evidence="2">
    <location>
        <position position="1"/>
    </location>
</feature>
<keyword evidence="1" id="KW-1133">Transmembrane helix</keyword>
<keyword evidence="3" id="KW-1185">Reference proteome</keyword>
<evidence type="ECO:0000256" key="1">
    <source>
        <dbReference type="SAM" id="Phobius"/>
    </source>
</evidence>
<dbReference type="EMBL" id="JXTC01000108">
    <property type="protein sequence ID" value="PON88139.1"/>
    <property type="molecule type" value="Genomic_DNA"/>
</dbReference>
<organism evidence="2 3">
    <name type="scientific">Trema orientale</name>
    <name type="common">Charcoal tree</name>
    <name type="synonym">Celtis orientalis</name>
    <dbReference type="NCBI Taxonomy" id="63057"/>
    <lineage>
        <taxon>Eukaryota</taxon>
        <taxon>Viridiplantae</taxon>
        <taxon>Streptophyta</taxon>
        <taxon>Embryophyta</taxon>
        <taxon>Tracheophyta</taxon>
        <taxon>Spermatophyta</taxon>
        <taxon>Magnoliopsida</taxon>
        <taxon>eudicotyledons</taxon>
        <taxon>Gunneridae</taxon>
        <taxon>Pentapetalae</taxon>
        <taxon>rosids</taxon>
        <taxon>fabids</taxon>
        <taxon>Rosales</taxon>
        <taxon>Cannabaceae</taxon>
        <taxon>Trema</taxon>
    </lineage>
</organism>
<feature type="transmembrane region" description="Helical" evidence="1">
    <location>
        <begin position="12"/>
        <end position="31"/>
    </location>
</feature>
<evidence type="ECO:0000313" key="3">
    <source>
        <dbReference type="Proteomes" id="UP000237000"/>
    </source>
</evidence>
<dbReference type="InParanoid" id="A0A2P5ERG0"/>
<keyword evidence="1" id="KW-0472">Membrane</keyword>
<name>A0A2P5ERG0_TREOI</name>
<comment type="caution">
    <text evidence="2">The sequence shown here is derived from an EMBL/GenBank/DDBJ whole genome shotgun (WGS) entry which is preliminary data.</text>
</comment>
<keyword evidence="1" id="KW-0812">Transmembrane</keyword>
<sequence length="80" mass="8989">PKSCTEITFSSLGYACFTFCFFHVVLAATGVDIRIGELSELSTTIFIFFNLVDILNNGACRGYSKSESPVFFFLFFITEF</sequence>
<gene>
    <name evidence="2" type="ORF">TorRG33x02_159680</name>
</gene>
<protein>
    <submittedName>
        <fullName evidence="2">Uncharacterized protein</fullName>
    </submittedName>
</protein>
<accession>A0A2P5ERG0</accession>
<evidence type="ECO:0000313" key="2">
    <source>
        <dbReference type="EMBL" id="PON88139.1"/>
    </source>
</evidence>
<dbReference type="Proteomes" id="UP000237000">
    <property type="component" value="Unassembled WGS sequence"/>
</dbReference>
<proteinExistence type="predicted"/>
<reference evidence="3" key="1">
    <citation type="submission" date="2016-06" db="EMBL/GenBank/DDBJ databases">
        <title>Parallel loss of symbiosis genes in relatives of nitrogen-fixing non-legume Parasponia.</title>
        <authorList>
            <person name="Van Velzen R."/>
            <person name="Holmer R."/>
            <person name="Bu F."/>
            <person name="Rutten L."/>
            <person name="Van Zeijl A."/>
            <person name="Liu W."/>
            <person name="Santuari L."/>
            <person name="Cao Q."/>
            <person name="Sharma T."/>
            <person name="Shen D."/>
            <person name="Roswanjaya Y."/>
            <person name="Wardhani T."/>
            <person name="Kalhor M.S."/>
            <person name="Jansen J."/>
            <person name="Van den Hoogen J."/>
            <person name="Gungor B."/>
            <person name="Hartog M."/>
            <person name="Hontelez J."/>
            <person name="Verver J."/>
            <person name="Yang W.-C."/>
            <person name="Schijlen E."/>
            <person name="Repin R."/>
            <person name="Schilthuizen M."/>
            <person name="Schranz E."/>
            <person name="Heidstra R."/>
            <person name="Miyata K."/>
            <person name="Fedorova E."/>
            <person name="Kohlen W."/>
            <person name="Bisseling T."/>
            <person name="Smit S."/>
            <person name="Geurts R."/>
        </authorList>
    </citation>
    <scope>NUCLEOTIDE SEQUENCE [LARGE SCALE GENOMIC DNA]</scope>
    <source>
        <strain evidence="3">cv. RG33-2</strain>
    </source>
</reference>